<reference evidence="2 3" key="2">
    <citation type="submission" date="2020-08" db="EMBL/GenBank/DDBJ databases">
        <authorList>
            <person name="Partida-Martinez L."/>
            <person name="Huntemann M."/>
            <person name="Clum A."/>
            <person name="Wang J."/>
            <person name="Palaniappan K."/>
            <person name="Ritter S."/>
            <person name="Chen I.-M."/>
            <person name="Stamatis D."/>
            <person name="Reddy T."/>
            <person name="O'Malley R."/>
            <person name="Daum C."/>
            <person name="Shapiro N."/>
            <person name="Ivanova N."/>
            <person name="Kyrpides N."/>
            <person name="Woyke T."/>
        </authorList>
    </citation>
    <scope>NUCLEOTIDE SEQUENCE [LARGE SCALE GENOMIC DNA]</scope>
    <source>
        <strain evidence="2 3">RAS26</strain>
    </source>
</reference>
<keyword evidence="1" id="KW-0812">Transmembrane</keyword>
<keyword evidence="1" id="KW-1133">Transmembrane helix</keyword>
<dbReference type="EMBL" id="JACHVX010000002">
    <property type="protein sequence ID" value="MBB2922998.1"/>
    <property type="molecule type" value="Genomic_DNA"/>
</dbReference>
<evidence type="ECO:0008006" key="4">
    <source>
        <dbReference type="Google" id="ProtNLM"/>
    </source>
</evidence>
<evidence type="ECO:0000313" key="3">
    <source>
        <dbReference type="Proteomes" id="UP000518206"/>
    </source>
</evidence>
<name>A0A7W4UG71_9CELL</name>
<evidence type="ECO:0000256" key="1">
    <source>
        <dbReference type="SAM" id="Phobius"/>
    </source>
</evidence>
<dbReference type="Gene3D" id="1.20.120.20">
    <property type="entry name" value="Apolipoprotein"/>
    <property type="match status" value="1"/>
</dbReference>
<reference evidence="2 3" key="1">
    <citation type="submission" date="2020-08" db="EMBL/GenBank/DDBJ databases">
        <title>The Agave Microbiome: Exploring the role of microbial communities in plant adaptations to desert environments.</title>
        <authorList>
            <person name="Partida-Martinez L.P."/>
        </authorList>
    </citation>
    <scope>NUCLEOTIDE SEQUENCE [LARGE SCALE GENOMIC DNA]</scope>
    <source>
        <strain evidence="2 3">RAS26</strain>
    </source>
</reference>
<feature type="transmembrane region" description="Helical" evidence="1">
    <location>
        <begin position="27"/>
        <end position="49"/>
    </location>
</feature>
<accession>A0A7W4UG71</accession>
<dbReference type="Proteomes" id="UP000518206">
    <property type="component" value="Unassembled WGS sequence"/>
</dbReference>
<gene>
    <name evidence="2" type="ORF">FHR80_001910</name>
</gene>
<dbReference type="NCBIfam" id="NF033915">
    <property type="entry name" value="antiphage_ZorA_2"/>
    <property type="match status" value="1"/>
</dbReference>
<dbReference type="SUPFAM" id="SSF58113">
    <property type="entry name" value="Apolipoprotein A-I"/>
    <property type="match status" value="1"/>
</dbReference>
<proteinExistence type="predicted"/>
<protein>
    <recommendedName>
        <fullName evidence="4">MotA/TolQ/ExbB proton channel domain-containing protein</fullName>
    </recommendedName>
</protein>
<evidence type="ECO:0000313" key="2">
    <source>
        <dbReference type="EMBL" id="MBB2922998.1"/>
    </source>
</evidence>
<dbReference type="RefSeq" id="WP_183295814.1">
    <property type="nucleotide sequence ID" value="NZ_JACHVX010000002.1"/>
</dbReference>
<organism evidence="2 3">
    <name type="scientific">Cellulomonas cellasea</name>
    <dbReference type="NCBI Taxonomy" id="43670"/>
    <lineage>
        <taxon>Bacteria</taxon>
        <taxon>Bacillati</taxon>
        <taxon>Actinomycetota</taxon>
        <taxon>Actinomycetes</taxon>
        <taxon>Micrococcales</taxon>
        <taxon>Cellulomonadaceae</taxon>
        <taxon>Cellulomonas</taxon>
    </lineage>
</organism>
<keyword evidence="1" id="KW-0472">Membrane</keyword>
<sequence length="564" mass="61187">MDDTGLGGFWALVVPRFGSMFSGDVEAVTPILVIVIWGVALWAFVYALLESRRAQRLIDESAELIEGLDPDELWARRSAVLTASRSRSRAVQDAWSEFDGTLVDENRRLHNTVDAAEFFNEHRFAPKLFGNRFLHAAPTALTTLGLLGTFLGLTVGLSGLDLGSTSDELRTGIQTLVDGAALGFTASLWGVAMSLLTNVSERWMEGRVARRLRALQADINHLFRIKSPEQSLSDIALHSSESKEALQVLHEKIGSALQESVQHVGDSTSRAVTDAIQGSLAPIMADLAKRAADQSADVFREISGQLTASFNEIGVSLARELQTSSESMRSTLDYMGERLSQHADEHLERLNALQEATAAQMRAVNEATERQLVMLDESLPRIVSGLDRAATLVGSATQGMETVTTGFARVSSEISETSASLARMLADAIGTMDELAGKTTTAAQALAQQQGTVTELTQKTVDAVQVLEQASRTLSGGFDGMRSAQEAFLADLQRQLAGHTQQMSGWLTTYGDEVSKQTTKRMDEWNTQTERFTSTMLNATQALSDAIDELGVQRTTVDERSAVA</sequence>
<dbReference type="AlphaFoldDB" id="A0A7W4UG71"/>
<feature type="transmembrane region" description="Helical" evidence="1">
    <location>
        <begin position="133"/>
        <end position="160"/>
    </location>
</feature>
<comment type="caution">
    <text evidence="2">The sequence shown here is derived from an EMBL/GenBank/DDBJ whole genome shotgun (WGS) entry which is preliminary data.</text>
</comment>